<dbReference type="SUPFAM" id="SSF54427">
    <property type="entry name" value="NTF2-like"/>
    <property type="match status" value="1"/>
</dbReference>
<keyword evidence="3" id="KW-1185">Reference proteome</keyword>
<organism evidence="2 3">
    <name type="scientific">Denitratimonas tolerans</name>
    <dbReference type="NCBI Taxonomy" id="1338420"/>
    <lineage>
        <taxon>Bacteria</taxon>
        <taxon>Pseudomonadati</taxon>
        <taxon>Pseudomonadota</taxon>
        <taxon>Gammaproteobacteria</taxon>
        <taxon>Lysobacterales</taxon>
        <taxon>Lysobacteraceae</taxon>
        <taxon>Denitratimonas</taxon>
    </lineage>
</organism>
<evidence type="ECO:0008006" key="4">
    <source>
        <dbReference type="Google" id="ProtNLM"/>
    </source>
</evidence>
<name>A0AAW9R2A4_9GAMM</name>
<proteinExistence type="predicted"/>
<dbReference type="PROSITE" id="PS51257">
    <property type="entry name" value="PROKAR_LIPOPROTEIN"/>
    <property type="match status" value="1"/>
</dbReference>
<protein>
    <recommendedName>
        <fullName evidence="4">Nuclear transport factor 2 family protein</fullName>
    </recommendedName>
</protein>
<sequence length="144" mass="15780">MFTRILPAIVLALLVSACGTTGSTRTKVPQTPEEAITQRAQERWKLIVAGDFKSAYEYLTPGARAVMSLDAYAGRLGMAQIKWTGSTVDWVKCEDADTCQAQVAVDTLLTIPGTGQGQVPGQTRLVESWLRSDGQWYFLPSRIQ</sequence>
<dbReference type="Proteomes" id="UP001364472">
    <property type="component" value="Unassembled WGS sequence"/>
</dbReference>
<feature type="signal peptide" evidence="1">
    <location>
        <begin position="1"/>
        <end position="17"/>
    </location>
</feature>
<gene>
    <name evidence="2" type="ORF">WB794_00150</name>
</gene>
<dbReference type="RefSeq" id="WP_337333816.1">
    <property type="nucleotide sequence ID" value="NZ_JBBDHC010000001.1"/>
</dbReference>
<reference evidence="2 3" key="1">
    <citation type="journal article" date="2016" name="Antonie Van Leeuwenhoek">
        <title>Denitratimonas tolerans gen. nov., sp. nov., a denitrifying bacterium isolated from a bioreactor for tannery wastewater treatment.</title>
        <authorList>
            <person name="Han S.I."/>
            <person name="Kim J.O."/>
            <person name="Lee Y.R."/>
            <person name="Ekpeghere K.I."/>
            <person name="Koh S.C."/>
            <person name="Whang K.S."/>
        </authorList>
    </citation>
    <scope>NUCLEOTIDE SEQUENCE [LARGE SCALE GENOMIC DNA]</scope>
    <source>
        <strain evidence="2 3">KACC 17565</strain>
    </source>
</reference>
<feature type="chain" id="PRO_5043981821" description="Nuclear transport factor 2 family protein" evidence="1">
    <location>
        <begin position="18"/>
        <end position="144"/>
    </location>
</feature>
<dbReference type="EMBL" id="JBBDHC010000001">
    <property type="protein sequence ID" value="MEJ1248094.1"/>
    <property type="molecule type" value="Genomic_DNA"/>
</dbReference>
<evidence type="ECO:0000313" key="2">
    <source>
        <dbReference type="EMBL" id="MEJ1248094.1"/>
    </source>
</evidence>
<evidence type="ECO:0000256" key="1">
    <source>
        <dbReference type="SAM" id="SignalP"/>
    </source>
</evidence>
<dbReference type="AlphaFoldDB" id="A0AAW9R2A4"/>
<dbReference type="InterPro" id="IPR032710">
    <property type="entry name" value="NTF2-like_dom_sf"/>
</dbReference>
<comment type="caution">
    <text evidence="2">The sequence shown here is derived from an EMBL/GenBank/DDBJ whole genome shotgun (WGS) entry which is preliminary data.</text>
</comment>
<evidence type="ECO:0000313" key="3">
    <source>
        <dbReference type="Proteomes" id="UP001364472"/>
    </source>
</evidence>
<keyword evidence="1" id="KW-0732">Signal</keyword>
<accession>A0AAW9R2A4</accession>